<keyword evidence="1" id="KW-0813">Transport</keyword>
<dbReference type="InterPro" id="IPR004715">
    <property type="entry name" value="PTS_IIA_fruc"/>
</dbReference>
<dbReference type="PANTHER" id="PTHR47738">
    <property type="entry name" value="PTS SYSTEM FRUCTOSE-LIKE EIIA COMPONENT-RELATED"/>
    <property type="match status" value="1"/>
</dbReference>
<organism evidence="7 8">
    <name type="scientific">Ignavigranum ruoffiae</name>
    <dbReference type="NCBI Taxonomy" id="89093"/>
    <lineage>
        <taxon>Bacteria</taxon>
        <taxon>Bacillati</taxon>
        <taxon>Bacillota</taxon>
        <taxon>Bacilli</taxon>
        <taxon>Lactobacillales</taxon>
        <taxon>Aerococcaceae</taxon>
        <taxon>Ignavigranum</taxon>
    </lineage>
</organism>
<dbReference type="GO" id="GO:0009401">
    <property type="term" value="P:phosphoenolpyruvate-dependent sugar phosphotransferase system"/>
    <property type="evidence" value="ECO:0007669"/>
    <property type="project" value="UniProtKB-KW"/>
</dbReference>
<dbReference type="OrthoDB" id="9782569at2"/>
<dbReference type="CDD" id="cd00211">
    <property type="entry name" value="PTS_IIA_fru"/>
    <property type="match status" value="1"/>
</dbReference>
<dbReference type="STRING" id="89093.SAMN04488558_102180"/>
<gene>
    <name evidence="7" type="ORF">SAMN04488558_102180</name>
</gene>
<protein>
    <submittedName>
        <fullName evidence="7">PTS system, fructose-specific IIA component</fullName>
    </submittedName>
</protein>
<name>A0A1H9B6M1_9LACT</name>
<dbReference type="EMBL" id="FOEN01000002">
    <property type="protein sequence ID" value="SEP84505.1"/>
    <property type="molecule type" value="Genomic_DNA"/>
</dbReference>
<dbReference type="GO" id="GO:0008982">
    <property type="term" value="F:protein-N(PI)-phosphohistidine-sugar phosphotransferase activity"/>
    <property type="evidence" value="ECO:0007669"/>
    <property type="project" value="InterPro"/>
</dbReference>
<dbReference type="InterPro" id="IPR051541">
    <property type="entry name" value="PTS_SugarTrans_NitroReg"/>
</dbReference>
<evidence type="ECO:0000259" key="6">
    <source>
        <dbReference type="PROSITE" id="PS51094"/>
    </source>
</evidence>
<dbReference type="PANTHER" id="PTHR47738:SF2">
    <property type="entry name" value="PTS SYSTEM FRUCTOSE-LIKE EIIA COMPONENT"/>
    <property type="match status" value="1"/>
</dbReference>
<dbReference type="Gene3D" id="3.40.930.10">
    <property type="entry name" value="Mannitol-specific EII, Chain A"/>
    <property type="match status" value="1"/>
</dbReference>
<dbReference type="PROSITE" id="PS00372">
    <property type="entry name" value="PTS_EIIA_TYPE_2_HIS"/>
    <property type="match status" value="1"/>
</dbReference>
<dbReference type="InterPro" id="IPR002178">
    <property type="entry name" value="PTS_EIIA_type-2_dom"/>
</dbReference>
<reference evidence="7 8" key="1">
    <citation type="submission" date="2016-10" db="EMBL/GenBank/DDBJ databases">
        <authorList>
            <person name="de Groot N.N."/>
        </authorList>
    </citation>
    <scope>NUCLEOTIDE SEQUENCE [LARGE SCALE GENOMIC DNA]</scope>
    <source>
        <strain evidence="7 8">DSM 15695</strain>
    </source>
</reference>
<evidence type="ECO:0000256" key="2">
    <source>
        <dbReference type="ARBA" id="ARBA00022553"/>
    </source>
</evidence>
<dbReference type="InterPro" id="IPR016152">
    <property type="entry name" value="PTrfase/Anion_transptr"/>
</dbReference>
<dbReference type="GO" id="GO:0016020">
    <property type="term" value="C:membrane"/>
    <property type="evidence" value="ECO:0007669"/>
    <property type="project" value="InterPro"/>
</dbReference>
<proteinExistence type="predicted"/>
<accession>A0A1H9B6M1</accession>
<dbReference type="RefSeq" id="WP_092570664.1">
    <property type="nucleotide sequence ID" value="NZ_FOEN01000002.1"/>
</dbReference>
<keyword evidence="3" id="KW-0762">Sugar transport</keyword>
<keyword evidence="2" id="KW-0597">Phosphoprotein</keyword>
<evidence type="ECO:0000256" key="5">
    <source>
        <dbReference type="ARBA" id="ARBA00022683"/>
    </source>
</evidence>
<evidence type="ECO:0000313" key="7">
    <source>
        <dbReference type="EMBL" id="SEP84505.1"/>
    </source>
</evidence>
<dbReference type="Proteomes" id="UP000198833">
    <property type="component" value="Unassembled WGS sequence"/>
</dbReference>
<dbReference type="Pfam" id="PF00359">
    <property type="entry name" value="PTS_EIIA_2"/>
    <property type="match status" value="1"/>
</dbReference>
<keyword evidence="5" id="KW-0598">Phosphotransferase system</keyword>
<feature type="domain" description="PTS EIIA type-2" evidence="6">
    <location>
        <begin position="8"/>
        <end position="153"/>
    </location>
</feature>
<evidence type="ECO:0000256" key="4">
    <source>
        <dbReference type="ARBA" id="ARBA00022679"/>
    </source>
</evidence>
<evidence type="ECO:0000256" key="1">
    <source>
        <dbReference type="ARBA" id="ARBA00022448"/>
    </source>
</evidence>
<dbReference type="AlphaFoldDB" id="A0A1H9B6M1"/>
<dbReference type="NCBIfam" id="TIGR00848">
    <property type="entry name" value="fruA"/>
    <property type="match status" value="1"/>
</dbReference>
<evidence type="ECO:0000313" key="8">
    <source>
        <dbReference type="Proteomes" id="UP000198833"/>
    </source>
</evidence>
<evidence type="ECO:0000256" key="3">
    <source>
        <dbReference type="ARBA" id="ARBA00022597"/>
    </source>
</evidence>
<dbReference type="SUPFAM" id="SSF55804">
    <property type="entry name" value="Phoshotransferase/anion transport protein"/>
    <property type="match status" value="1"/>
</dbReference>
<dbReference type="PROSITE" id="PS51094">
    <property type="entry name" value="PTS_EIIA_TYPE_2"/>
    <property type="match status" value="1"/>
</dbReference>
<keyword evidence="8" id="KW-1185">Reference proteome</keyword>
<sequence length="155" mass="17642">MKTLELDKVINKNLIIINSMSKNKDEVIKELTNKLFEKNIISNKDVFINDIYKREKEGVTGIGKGIAIPHGKSKAVLKTSVAVLQLKNAIEWESLDDELIKVIIMFAVKDNDKNTVHVKLLQQVAIKLADDDFIDKLKFVDDKNKIHNLFIGKEL</sequence>
<keyword evidence="4" id="KW-0808">Transferase</keyword>